<evidence type="ECO:0000313" key="8">
    <source>
        <dbReference type="EMBL" id="EOS13836.1"/>
    </source>
</evidence>
<dbReference type="Pfam" id="PF02836">
    <property type="entry name" value="Glyco_hydro_2_C"/>
    <property type="match status" value="1"/>
</dbReference>
<dbReference type="GO" id="GO:0005975">
    <property type="term" value="P:carbohydrate metabolic process"/>
    <property type="evidence" value="ECO:0007669"/>
    <property type="project" value="InterPro"/>
</dbReference>
<dbReference type="InterPro" id="IPR040605">
    <property type="entry name" value="Glyco_hydro2_dom5"/>
</dbReference>
<reference evidence="8 9" key="1">
    <citation type="submission" date="2013-04" db="EMBL/GenBank/DDBJ databases">
        <title>The Genome Sequence of Bacteroides massiliensis dnLKV3.</title>
        <authorList>
            <consortium name="The Broad Institute Genomics Platform"/>
            <consortium name="The Broad Institute Genome Sequencing Center for Infectious Disease"/>
            <person name="Earl A."/>
            <person name="Xavier R."/>
            <person name="Kuhn K."/>
            <person name="Stappenbeck T."/>
            <person name="Walker B."/>
            <person name="Young S."/>
            <person name="Zeng Q."/>
            <person name="Gargeya S."/>
            <person name="Fitzgerald M."/>
            <person name="Haas B."/>
            <person name="Abouelleil A."/>
            <person name="Allen A.W."/>
            <person name="Alvarado L."/>
            <person name="Arachchi H.M."/>
            <person name="Berlin A.M."/>
            <person name="Chapman S.B."/>
            <person name="Gainer-Dewar J."/>
            <person name="Goldberg J."/>
            <person name="Griggs A."/>
            <person name="Gujja S."/>
            <person name="Hansen M."/>
            <person name="Howarth C."/>
            <person name="Imamovic A."/>
            <person name="Ireland A."/>
            <person name="Larimer J."/>
            <person name="McCowan C."/>
            <person name="Murphy C."/>
            <person name="Pearson M."/>
            <person name="Poon T.W."/>
            <person name="Priest M."/>
            <person name="Roberts A."/>
            <person name="Saif S."/>
            <person name="Shea T."/>
            <person name="Sisk P."/>
            <person name="Sykes S."/>
            <person name="Wortman J."/>
            <person name="Nusbaum C."/>
            <person name="Birren B."/>
        </authorList>
    </citation>
    <scope>NUCLEOTIDE SEQUENCE [LARGE SCALE GENOMIC DNA]</scope>
    <source>
        <strain evidence="9">dnLKV3</strain>
    </source>
</reference>
<dbReference type="PANTHER" id="PTHR42732">
    <property type="entry name" value="BETA-GALACTOSIDASE"/>
    <property type="match status" value="1"/>
</dbReference>
<evidence type="ECO:0000259" key="4">
    <source>
        <dbReference type="Pfam" id="PF00703"/>
    </source>
</evidence>
<dbReference type="EMBL" id="ASSP01000009">
    <property type="protein sequence ID" value="EOS13836.1"/>
    <property type="molecule type" value="Genomic_DNA"/>
</dbReference>
<dbReference type="Gene3D" id="3.20.20.80">
    <property type="entry name" value="Glycosidases"/>
    <property type="match status" value="1"/>
</dbReference>
<dbReference type="PATRIC" id="fig|1235788.3.peg.1719"/>
<evidence type="ECO:0000256" key="3">
    <source>
        <dbReference type="ARBA" id="ARBA00023295"/>
    </source>
</evidence>
<dbReference type="InterPro" id="IPR017853">
    <property type="entry name" value="GH"/>
</dbReference>
<dbReference type="InterPro" id="IPR006103">
    <property type="entry name" value="Glyco_hydro_2_cat"/>
</dbReference>
<dbReference type="SUPFAM" id="SSF49303">
    <property type="entry name" value="beta-Galactosidase/glucuronidase domain"/>
    <property type="match status" value="1"/>
</dbReference>
<dbReference type="InterPro" id="IPR036156">
    <property type="entry name" value="Beta-gal/glucu_dom_sf"/>
</dbReference>
<evidence type="ECO:0000259" key="5">
    <source>
        <dbReference type="Pfam" id="PF02836"/>
    </source>
</evidence>
<evidence type="ECO:0000256" key="2">
    <source>
        <dbReference type="ARBA" id="ARBA00022801"/>
    </source>
</evidence>
<organism evidence="8 9">
    <name type="scientific">Phocaeicola sartorii</name>
    <dbReference type="NCBI Taxonomy" id="671267"/>
    <lineage>
        <taxon>Bacteria</taxon>
        <taxon>Pseudomonadati</taxon>
        <taxon>Bacteroidota</taxon>
        <taxon>Bacteroidia</taxon>
        <taxon>Bacteroidales</taxon>
        <taxon>Bacteroidaceae</taxon>
        <taxon>Phocaeicola</taxon>
    </lineage>
</organism>
<dbReference type="InterPro" id="IPR051913">
    <property type="entry name" value="GH2_Domain-Containing"/>
</dbReference>
<dbReference type="SUPFAM" id="SSF49785">
    <property type="entry name" value="Galactose-binding domain-like"/>
    <property type="match status" value="1"/>
</dbReference>
<protein>
    <submittedName>
        <fullName evidence="8">Beta-galactosidase</fullName>
    </submittedName>
</protein>
<keyword evidence="2" id="KW-0378">Hydrolase</keyword>
<dbReference type="Proteomes" id="UP000014200">
    <property type="component" value="Unassembled WGS sequence"/>
</dbReference>
<dbReference type="InterPro" id="IPR006102">
    <property type="entry name" value="Ig-like_GH2"/>
</dbReference>
<comment type="similarity">
    <text evidence="1">Belongs to the glycosyl hydrolase 2 family.</text>
</comment>
<name>R9IIK9_9BACT</name>
<evidence type="ECO:0000313" key="9">
    <source>
        <dbReference type="Proteomes" id="UP000014200"/>
    </source>
</evidence>
<dbReference type="SUPFAM" id="SSF51445">
    <property type="entry name" value="(Trans)glycosidases"/>
    <property type="match status" value="1"/>
</dbReference>
<dbReference type="AlphaFoldDB" id="R9IIK9"/>
<dbReference type="Gene3D" id="2.60.120.260">
    <property type="entry name" value="Galactose-binding domain-like"/>
    <property type="match status" value="1"/>
</dbReference>
<dbReference type="Pfam" id="PF02837">
    <property type="entry name" value="Glyco_hydro_2_N"/>
    <property type="match status" value="1"/>
</dbReference>
<feature type="domain" description="Glycoside hydrolase family 2" evidence="7">
    <location>
        <begin position="794"/>
        <end position="876"/>
    </location>
</feature>
<comment type="caution">
    <text evidence="8">The sequence shown here is derived from an EMBL/GenBank/DDBJ whole genome shotgun (WGS) entry which is preliminary data.</text>
</comment>
<sequence>MPSYADVRVWMKIFVFVLENTSTFYKKLAIFLKKIKSFPSKDNGLLQKHLHLYSKQQGLFPKGNGYKRAADPSSFSDTVIIMKKLFILLVCLLPMLAQAQMETSVAGFIPLSGSGRIVYNFNPGWRFHRGDIKGAEAVQFDDTAWQVVSTPHSVELMPAEASGCRNYQGVAWYRKHFVIPQDMRGKEVSLHFEAAMGKQVVYLNGRKVQEHLGGYLPFTVQLTEQGVQPGDSCLLAVMTDNSDDKNFPPGKRQYTLDFAYHGGIYRDVWMIGKSSVAITDALEADKVAGGGVFVHFDYISEKKADVYVNTEVHNSGKQARSVTVETVLADAGDAPVRRASQQVKLQPGESKTVRQQLTVRNPELWSPDSPYLYRIQSRVKAGRETLDGGVTRVGIRKAEFKGQDGFWLNDKPFGQLVGANRHQDFAYVGNALPNSQQWRDAKRLRDAGCTIIRVAHYPQDPAFMDACDELGLFVIVATPGWQYWNKDPEFAKLVHKNTREMIRRDRNHPSVLMWEPILNETPYPRDFALEALRITREEFPYPGRPVAAADVHSKGVAENYDVVYGWPGDDEKADRPKQCIFTREFGENVDDWYAHNNNNRASRSWGERPLLVQALSLAKSYDEIYRTTGQFVGGAQWHPFDHQRGYHPDPYFGGIYDAFRQPKYAYYAFRSQSPARLKHPVAESGPMVFIAHEMSPFSDADVVVFSNCDSVRLSVYDGTKSWTLPVVHEQGHMPNAPVVFKQVWDFWEAREYSYKQKNWQKVNMVAEGIIDGKVVCTYKRMPSRRSTKLRMYVDTEGKQLVADGSDFIVVVAEVTDDSGNVRRLAKENIVFTVEGEGRIIGDASINANPRTVEFGSAPVLVRSTRKPGKIKVKARVQFEGTNAPVSAEVELESVPSKLPFCYTEEETDFQSAGARTAGSPVGTERMAGKVVLTEEERQKVLMEVERQQTEFGTEK</sequence>
<dbReference type="PANTHER" id="PTHR42732:SF1">
    <property type="entry name" value="BETA-MANNOSIDASE"/>
    <property type="match status" value="1"/>
</dbReference>
<dbReference type="GO" id="GO:0004553">
    <property type="term" value="F:hydrolase activity, hydrolyzing O-glycosyl compounds"/>
    <property type="evidence" value="ECO:0007669"/>
    <property type="project" value="InterPro"/>
</dbReference>
<dbReference type="HOGENOM" id="CLU_006501_5_1_10"/>
<proteinExistence type="inferred from homology"/>
<evidence type="ECO:0000259" key="7">
    <source>
        <dbReference type="Pfam" id="PF18565"/>
    </source>
</evidence>
<keyword evidence="3" id="KW-0326">Glycosidase</keyword>
<evidence type="ECO:0000256" key="1">
    <source>
        <dbReference type="ARBA" id="ARBA00007401"/>
    </source>
</evidence>
<dbReference type="InterPro" id="IPR013783">
    <property type="entry name" value="Ig-like_fold"/>
</dbReference>
<gene>
    <name evidence="8" type="ORF">C802_01683</name>
</gene>
<accession>R9IIK9</accession>
<feature type="domain" description="Glycoside hydrolase family 2 immunoglobulin-like beta-sandwich" evidence="4">
    <location>
        <begin position="292"/>
        <end position="396"/>
    </location>
</feature>
<dbReference type="InterPro" id="IPR008979">
    <property type="entry name" value="Galactose-bd-like_sf"/>
</dbReference>
<dbReference type="Gene3D" id="2.60.40.10">
    <property type="entry name" value="Immunoglobulins"/>
    <property type="match status" value="2"/>
</dbReference>
<feature type="domain" description="Glycosyl hydrolases family 2 sugar binding" evidence="6">
    <location>
        <begin position="159"/>
        <end position="271"/>
    </location>
</feature>
<dbReference type="Pfam" id="PF18565">
    <property type="entry name" value="Glyco_hydro2_C5"/>
    <property type="match status" value="1"/>
</dbReference>
<dbReference type="Pfam" id="PF00703">
    <property type="entry name" value="Glyco_hydro_2"/>
    <property type="match status" value="1"/>
</dbReference>
<dbReference type="InterPro" id="IPR006104">
    <property type="entry name" value="Glyco_hydro_2_N"/>
</dbReference>
<feature type="domain" description="Glycoside hydrolase family 2 catalytic" evidence="5">
    <location>
        <begin position="404"/>
        <end position="529"/>
    </location>
</feature>
<evidence type="ECO:0000259" key="6">
    <source>
        <dbReference type="Pfam" id="PF02837"/>
    </source>
</evidence>
<dbReference type="STRING" id="1235788.C802_01683"/>
<keyword evidence="9" id="KW-1185">Reference proteome</keyword>